<dbReference type="AlphaFoldDB" id="A0A9D4DTM8"/>
<proteinExistence type="predicted"/>
<reference evidence="1" key="2">
    <citation type="submission" date="2020-11" db="EMBL/GenBank/DDBJ databases">
        <authorList>
            <person name="McCartney M.A."/>
            <person name="Auch B."/>
            <person name="Kono T."/>
            <person name="Mallez S."/>
            <person name="Becker A."/>
            <person name="Gohl D.M."/>
            <person name="Silverstein K.A.T."/>
            <person name="Koren S."/>
            <person name="Bechman K.B."/>
            <person name="Herman A."/>
            <person name="Abrahante J.E."/>
            <person name="Garbe J."/>
        </authorList>
    </citation>
    <scope>NUCLEOTIDE SEQUENCE</scope>
    <source>
        <strain evidence="1">Duluth1</strain>
        <tissue evidence="1">Whole animal</tissue>
    </source>
</reference>
<dbReference type="Proteomes" id="UP000828390">
    <property type="component" value="Unassembled WGS sequence"/>
</dbReference>
<reference evidence="1" key="1">
    <citation type="journal article" date="2019" name="bioRxiv">
        <title>The Genome of the Zebra Mussel, Dreissena polymorpha: A Resource for Invasive Species Research.</title>
        <authorList>
            <person name="McCartney M.A."/>
            <person name="Auch B."/>
            <person name="Kono T."/>
            <person name="Mallez S."/>
            <person name="Zhang Y."/>
            <person name="Obille A."/>
            <person name="Becker A."/>
            <person name="Abrahante J.E."/>
            <person name="Garbe J."/>
            <person name="Badalamenti J.P."/>
            <person name="Herman A."/>
            <person name="Mangelson H."/>
            <person name="Liachko I."/>
            <person name="Sullivan S."/>
            <person name="Sone E.D."/>
            <person name="Koren S."/>
            <person name="Silverstein K.A.T."/>
            <person name="Beckman K.B."/>
            <person name="Gohl D.M."/>
        </authorList>
    </citation>
    <scope>NUCLEOTIDE SEQUENCE</scope>
    <source>
        <strain evidence="1">Duluth1</strain>
        <tissue evidence="1">Whole animal</tissue>
    </source>
</reference>
<sequence>MLALQLKICSTVIRPALNSACSSASDYSALLFNRLRMMRSMTTGMTDEANGAVVLAQLEIALFGGGMNSDWVHSLGHLFSSQIFWHSAVIAAVVDSPPC</sequence>
<organism evidence="1 2">
    <name type="scientific">Dreissena polymorpha</name>
    <name type="common">Zebra mussel</name>
    <name type="synonym">Mytilus polymorpha</name>
    <dbReference type="NCBI Taxonomy" id="45954"/>
    <lineage>
        <taxon>Eukaryota</taxon>
        <taxon>Metazoa</taxon>
        <taxon>Spiralia</taxon>
        <taxon>Lophotrochozoa</taxon>
        <taxon>Mollusca</taxon>
        <taxon>Bivalvia</taxon>
        <taxon>Autobranchia</taxon>
        <taxon>Heteroconchia</taxon>
        <taxon>Euheterodonta</taxon>
        <taxon>Imparidentia</taxon>
        <taxon>Neoheterodontei</taxon>
        <taxon>Myida</taxon>
        <taxon>Dreissenoidea</taxon>
        <taxon>Dreissenidae</taxon>
        <taxon>Dreissena</taxon>
    </lineage>
</organism>
<accession>A0A9D4DTM8</accession>
<gene>
    <name evidence="1" type="ORF">DPMN_189500</name>
</gene>
<dbReference type="EMBL" id="JAIWYP010000010">
    <property type="protein sequence ID" value="KAH3754818.1"/>
    <property type="molecule type" value="Genomic_DNA"/>
</dbReference>
<evidence type="ECO:0000313" key="1">
    <source>
        <dbReference type="EMBL" id="KAH3754818.1"/>
    </source>
</evidence>
<keyword evidence="2" id="KW-1185">Reference proteome</keyword>
<name>A0A9D4DTM8_DREPO</name>
<protein>
    <submittedName>
        <fullName evidence="1">Uncharacterized protein</fullName>
    </submittedName>
</protein>
<comment type="caution">
    <text evidence="1">The sequence shown here is derived from an EMBL/GenBank/DDBJ whole genome shotgun (WGS) entry which is preliminary data.</text>
</comment>
<evidence type="ECO:0000313" key="2">
    <source>
        <dbReference type="Proteomes" id="UP000828390"/>
    </source>
</evidence>